<organism evidence="2 3">
    <name type="scientific">Lentzea indica</name>
    <dbReference type="NCBI Taxonomy" id="2604800"/>
    <lineage>
        <taxon>Bacteria</taxon>
        <taxon>Bacillati</taxon>
        <taxon>Actinomycetota</taxon>
        <taxon>Actinomycetes</taxon>
        <taxon>Pseudonocardiales</taxon>
        <taxon>Pseudonocardiaceae</taxon>
        <taxon>Lentzea</taxon>
    </lineage>
</organism>
<feature type="chain" id="PRO_5046678703" description="Lipoprotein" evidence="1">
    <location>
        <begin position="19"/>
        <end position="86"/>
    </location>
</feature>
<comment type="caution">
    <text evidence="2">The sequence shown here is derived from an EMBL/GenBank/DDBJ whole genome shotgun (WGS) entry which is preliminary data.</text>
</comment>
<dbReference type="Proteomes" id="UP001515943">
    <property type="component" value="Unassembled WGS sequence"/>
</dbReference>
<evidence type="ECO:0000256" key="1">
    <source>
        <dbReference type="SAM" id="SignalP"/>
    </source>
</evidence>
<evidence type="ECO:0000313" key="3">
    <source>
        <dbReference type="Proteomes" id="UP001515943"/>
    </source>
</evidence>
<accession>A0ABX1FFX8</accession>
<sequence>MSKLGVVVLLVLCLGACAGSGPTRQDVITKIRADAGTKDAPAQVVDCVADWYMGRPASERQAFIDGEVAAQEPDQGVLDCLKGAAP</sequence>
<evidence type="ECO:0000313" key="2">
    <source>
        <dbReference type="EMBL" id="NKE57541.1"/>
    </source>
</evidence>
<dbReference type="RefSeq" id="WP_167973368.1">
    <property type="nucleotide sequence ID" value="NZ_VSRL01000034.1"/>
</dbReference>
<reference evidence="2 3" key="1">
    <citation type="submission" date="2019-08" db="EMBL/GenBank/DDBJ databases">
        <title>Lentzea from Indian Himalayas.</title>
        <authorList>
            <person name="Mandal S."/>
            <person name="Mallick Gupta A."/>
            <person name="Maiti P.K."/>
            <person name="Sarkar J."/>
            <person name="Mandal S."/>
        </authorList>
    </citation>
    <scope>NUCLEOTIDE SEQUENCE [LARGE SCALE GENOMIC DNA]</scope>
    <source>
        <strain evidence="2 3">PSKA42</strain>
    </source>
</reference>
<evidence type="ECO:0008006" key="4">
    <source>
        <dbReference type="Google" id="ProtNLM"/>
    </source>
</evidence>
<keyword evidence="1" id="KW-0732">Signal</keyword>
<protein>
    <recommendedName>
        <fullName evidence="4">Lipoprotein</fullName>
    </recommendedName>
</protein>
<keyword evidence="3" id="KW-1185">Reference proteome</keyword>
<name>A0ABX1FFX8_9PSEU</name>
<proteinExistence type="predicted"/>
<feature type="signal peptide" evidence="1">
    <location>
        <begin position="1"/>
        <end position="18"/>
    </location>
</feature>
<gene>
    <name evidence="2" type="ORF">FXN61_12125</name>
</gene>
<dbReference type="EMBL" id="VSRL01000034">
    <property type="protein sequence ID" value="NKE57541.1"/>
    <property type="molecule type" value="Genomic_DNA"/>
</dbReference>